<sequence>DYQQYKILILEQPFHSKFKQIEKKLHTHKISVRECTEFLQSFPEFKGSLENLDRNIEYFCSHYMVLADYLNDAVSRLRALSIDTLKDMQKKIKPPANNDLKLREVLAGTIESYVMNAVYRKVFVVIRQRFSKEDHLLLAKCHKLSQVRPEEIGVRKEFSCPLPTAVVELANLGSLTTPREKLTCLKWTVDNVTECIAASLQEKRQAQISLDGFLSDDFYEPCITTDDLIPILVTVIARAKCCHLHSDLFYIENFVWESTDRDRDDFGYCLVSFKAAAQYMMETDFSYLKESSLSTDREISIEELMAVTSIKDEVRSSPRLTTTSDAHTRLERQLSRISDILEQTSQEMGQQNGSRRQIQSIFPALQDDILDQQFGKQK</sequence>
<feature type="non-terminal residue" evidence="2">
    <location>
        <position position="378"/>
    </location>
</feature>
<dbReference type="GO" id="GO:0097422">
    <property type="term" value="C:tubular endosome"/>
    <property type="evidence" value="ECO:0007669"/>
    <property type="project" value="TreeGrafter"/>
</dbReference>
<evidence type="ECO:0000259" key="1">
    <source>
        <dbReference type="PROSITE" id="PS51205"/>
    </source>
</evidence>
<dbReference type="PANTHER" id="PTHR24170">
    <property type="entry name" value="ANKYRIN REPEAT DOMAIN-CONTAINING PROTEIN 27"/>
    <property type="match status" value="1"/>
</dbReference>
<dbReference type="PANTHER" id="PTHR24170:SF1">
    <property type="entry name" value="DOMAIN PROTEIN, PUTATIVE (AFU_ORTHOLOGUE AFUA_1G09870)-RELATED"/>
    <property type="match status" value="1"/>
</dbReference>
<dbReference type="Pfam" id="PF02204">
    <property type="entry name" value="VPS9"/>
    <property type="match status" value="1"/>
</dbReference>
<dbReference type="GO" id="GO:0000149">
    <property type="term" value="F:SNARE binding"/>
    <property type="evidence" value="ECO:0007669"/>
    <property type="project" value="TreeGrafter"/>
</dbReference>
<dbReference type="GO" id="GO:0005085">
    <property type="term" value="F:guanyl-nucleotide exchange factor activity"/>
    <property type="evidence" value="ECO:0007669"/>
    <property type="project" value="TreeGrafter"/>
</dbReference>
<dbReference type="AlphaFoldDB" id="A0A8S3Z3F8"/>
<organism evidence="2 3">
    <name type="scientific">Candidula unifasciata</name>
    <dbReference type="NCBI Taxonomy" id="100452"/>
    <lineage>
        <taxon>Eukaryota</taxon>
        <taxon>Metazoa</taxon>
        <taxon>Spiralia</taxon>
        <taxon>Lophotrochozoa</taxon>
        <taxon>Mollusca</taxon>
        <taxon>Gastropoda</taxon>
        <taxon>Heterobranchia</taxon>
        <taxon>Euthyneura</taxon>
        <taxon>Panpulmonata</taxon>
        <taxon>Eupulmonata</taxon>
        <taxon>Stylommatophora</taxon>
        <taxon>Helicina</taxon>
        <taxon>Helicoidea</taxon>
        <taxon>Geomitridae</taxon>
        <taxon>Candidula</taxon>
    </lineage>
</organism>
<dbReference type="SUPFAM" id="SSF109993">
    <property type="entry name" value="VPS9 domain"/>
    <property type="match status" value="1"/>
</dbReference>
<dbReference type="GO" id="GO:0005769">
    <property type="term" value="C:early endosome"/>
    <property type="evidence" value="ECO:0007669"/>
    <property type="project" value="TreeGrafter"/>
</dbReference>
<dbReference type="InterPro" id="IPR037191">
    <property type="entry name" value="VPS9_dom_sf"/>
</dbReference>
<gene>
    <name evidence="2" type="ORF">CUNI_LOCUS9601</name>
</gene>
<keyword evidence="3" id="KW-1185">Reference proteome</keyword>
<accession>A0A8S3Z3F8</accession>
<dbReference type="InterPro" id="IPR003123">
    <property type="entry name" value="VPS9"/>
</dbReference>
<evidence type="ECO:0000313" key="3">
    <source>
        <dbReference type="Proteomes" id="UP000678393"/>
    </source>
</evidence>
<dbReference type="OrthoDB" id="411646at2759"/>
<dbReference type="Gene3D" id="1.20.1050.80">
    <property type="entry name" value="VPS9 domain"/>
    <property type="match status" value="1"/>
</dbReference>
<name>A0A8S3Z3F8_9EUPU</name>
<proteinExistence type="predicted"/>
<dbReference type="EMBL" id="CAJHNH020001680">
    <property type="protein sequence ID" value="CAG5124043.1"/>
    <property type="molecule type" value="Genomic_DNA"/>
</dbReference>
<protein>
    <recommendedName>
        <fullName evidence="1">VPS9 domain-containing protein</fullName>
    </recommendedName>
</protein>
<comment type="caution">
    <text evidence="2">The sequence shown here is derived from an EMBL/GenBank/DDBJ whole genome shotgun (WGS) entry which is preliminary data.</text>
</comment>
<feature type="domain" description="VPS9" evidence="1">
    <location>
        <begin position="131"/>
        <end position="289"/>
    </location>
</feature>
<dbReference type="Proteomes" id="UP000678393">
    <property type="component" value="Unassembled WGS sequence"/>
</dbReference>
<evidence type="ECO:0000313" key="2">
    <source>
        <dbReference type="EMBL" id="CAG5124043.1"/>
    </source>
</evidence>
<dbReference type="GO" id="GO:0005770">
    <property type="term" value="C:late endosome"/>
    <property type="evidence" value="ECO:0007669"/>
    <property type="project" value="TreeGrafter"/>
</dbReference>
<dbReference type="PROSITE" id="PS51205">
    <property type="entry name" value="VPS9"/>
    <property type="match status" value="1"/>
</dbReference>
<reference evidence="2" key="1">
    <citation type="submission" date="2021-04" db="EMBL/GenBank/DDBJ databases">
        <authorList>
            <consortium name="Molecular Ecology Group"/>
        </authorList>
    </citation>
    <scope>NUCLEOTIDE SEQUENCE</scope>
</reference>
<dbReference type="GO" id="GO:0030133">
    <property type="term" value="C:transport vesicle"/>
    <property type="evidence" value="ECO:0007669"/>
    <property type="project" value="TreeGrafter"/>
</dbReference>
<dbReference type="GO" id="GO:0045022">
    <property type="term" value="P:early endosome to late endosome transport"/>
    <property type="evidence" value="ECO:0007669"/>
    <property type="project" value="TreeGrafter"/>
</dbReference>
<dbReference type="InterPro" id="IPR051248">
    <property type="entry name" value="UPF0507/Ank_repeat_27"/>
</dbReference>
<dbReference type="GO" id="GO:0005886">
    <property type="term" value="C:plasma membrane"/>
    <property type="evidence" value="ECO:0007669"/>
    <property type="project" value="TreeGrafter"/>
</dbReference>